<evidence type="ECO:0000256" key="3">
    <source>
        <dbReference type="ARBA" id="ARBA00023242"/>
    </source>
</evidence>
<organism evidence="7 8">
    <name type="scientific">Saccharomyces pastorianus</name>
    <name type="common">Lager yeast</name>
    <name type="synonym">Saccharomyces cerevisiae x Saccharomyces eubayanus</name>
    <dbReference type="NCBI Taxonomy" id="27292"/>
    <lineage>
        <taxon>Eukaryota</taxon>
        <taxon>Fungi</taxon>
        <taxon>Dikarya</taxon>
        <taxon>Ascomycota</taxon>
        <taxon>Saccharomycotina</taxon>
        <taxon>Saccharomycetes</taxon>
        <taxon>Saccharomycetales</taxon>
        <taxon>Saccharomycetaceae</taxon>
        <taxon>Saccharomyces</taxon>
    </lineage>
</organism>
<accession>A0A6C1E0Y3</accession>
<dbReference type="AlphaFoldDB" id="A0A6C1E0Y3"/>
<comment type="similarity">
    <text evidence="4">Belongs to the cyclophilin-type PPIase family. CWC27 subfamily.</text>
</comment>
<name>A0A6C1E0Y3_SACPS</name>
<reference evidence="7 8" key="1">
    <citation type="journal article" date="2019" name="BMC Genomics">
        <title>Chromosome level assembly and comparative genome analysis confirm lager-brewing yeasts originated from a single hybridization.</title>
        <authorList>
            <person name="Salazar A.N."/>
            <person name="Gorter de Vries A.R."/>
            <person name="van den Broek M."/>
            <person name="Brouwers N."/>
            <person name="de la Torre Cortes P."/>
            <person name="Kuijpers N.G.A."/>
            <person name="Daran J.G."/>
            <person name="Abeel T."/>
        </authorList>
    </citation>
    <scope>NUCLEOTIDE SEQUENCE [LARGE SCALE GENOMIC DNA]</scope>
    <source>
        <strain evidence="7 8">CBS 1483</strain>
    </source>
</reference>
<evidence type="ECO:0000256" key="1">
    <source>
        <dbReference type="ARBA" id="ARBA00000971"/>
    </source>
</evidence>
<dbReference type="Gene3D" id="2.40.100.10">
    <property type="entry name" value="Cyclophilin-like"/>
    <property type="match status" value="1"/>
</dbReference>
<evidence type="ECO:0000256" key="4">
    <source>
        <dbReference type="ARBA" id="ARBA00038509"/>
    </source>
</evidence>
<dbReference type="OrthoDB" id="442970at2759"/>
<dbReference type="Pfam" id="PF00160">
    <property type="entry name" value="Pro_isomerase"/>
    <property type="match status" value="1"/>
</dbReference>
<dbReference type="GO" id="GO:0071013">
    <property type="term" value="C:catalytic step 2 spliceosome"/>
    <property type="evidence" value="ECO:0007669"/>
    <property type="project" value="TreeGrafter"/>
</dbReference>
<dbReference type="InterPro" id="IPR002130">
    <property type="entry name" value="Cyclophilin-type_PPIase_dom"/>
</dbReference>
<evidence type="ECO:0000256" key="2">
    <source>
        <dbReference type="ARBA" id="ARBA00004123"/>
    </source>
</evidence>
<feature type="compositionally biased region" description="Basic and acidic residues" evidence="5">
    <location>
        <begin position="246"/>
        <end position="280"/>
    </location>
</feature>
<comment type="subcellular location">
    <subcellularLocation>
        <location evidence="2">Nucleus</location>
    </subcellularLocation>
</comment>
<dbReference type="InterPro" id="IPR029000">
    <property type="entry name" value="Cyclophilin-like_dom_sf"/>
</dbReference>
<evidence type="ECO:0000313" key="7">
    <source>
        <dbReference type="EMBL" id="QID82912.1"/>
    </source>
</evidence>
<evidence type="ECO:0000256" key="5">
    <source>
        <dbReference type="SAM" id="MobiDB-lite"/>
    </source>
</evidence>
<dbReference type="PANTHER" id="PTHR45625:SF6">
    <property type="entry name" value="SPLICEOSOME-ASSOCIATED PROTEIN CWC27 HOMOLOG"/>
    <property type="match status" value="1"/>
</dbReference>
<proteinExistence type="inferred from homology"/>
<protein>
    <submittedName>
        <fullName evidence="7">Peptidyl-prolyl isomerase cwc27</fullName>
    </submittedName>
</protein>
<dbReference type="Proteomes" id="UP000501346">
    <property type="component" value="Chromosome ScXVI"/>
</dbReference>
<gene>
    <name evidence="7" type="primary">CWC27</name>
    <name evidence="7" type="ORF">GRS66_005345</name>
</gene>
<keyword evidence="7" id="KW-0413">Isomerase</keyword>
<evidence type="ECO:0000313" key="8">
    <source>
        <dbReference type="Proteomes" id="UP000501346"/>
    </source>
</evidence>
<dbReference type="EMBL" id="CP048997">
    <property type="protein sequence ID" value="QID82912.1"/>
    <property type="molecule type" value="Genomic_DNA"/>
</dbReference>
<dbReference type="PANTHER" id="PTHR45625">
    <property type="entry name" value="PEPTIDYL-PROLYL CIS-TRANS ISOMERASE-RELATED"/>
    <property type="match status" value="1"/>
</dbReference>
<feature type="domain" description="PPIase cyclophilin-type" evidence="6">
    <location>
        <begin position="17"/>
        <end position="138"/>
    </location>
</feature>
<keyword evidence="8" id="KW-1185">Reference proteome</keyword>
<feature type="region of interest" description="Disordered" evidence="5">
    <location>
        <begin position="243"/>
        <end position="280"/>
    </location>
</feature>
<dbReference type="InterPro" id="IPR044666">
    <property type="entry name" value="Cyclophilin_A-like"/>
</dbReference>
<evidence type="ECO:0000259" key="6">
    <source>
        <dbReference type="Pfam" id="PF00160"/>
    </source>
</evidence>
<dbReference type="SUPFAM" id="SSF50891">
    <property type="entry name" value="Cyclophilin-like"/>
    <property type="match status" value="1"/>
</dbReference>
<comment type="catalytic activity">
    <reaction evidence="1">
        <text>[protein]-peptidylproline (omega=180) = [protein]-peptidylproline (omega=0)</text>
        <dbReference type="Rhea" id="RHEA:16237"/>
        <dbReference type="Rhea" id="RHEA-COMP:10747"/>
        <dbReference type="Rhea" id="RHEA-COMP:10748"/>
        <dbReference type="ChEBI" id="CHEBI:83833"/>
        <dbReference type="ChEBI" id="CHEBI:83834"/>
        <dbReference type="EC" id="5.2.1.8"/>
    </reaction>
</comment>
<keyword evidence="3" id="KW-0539">Nucleus</keyword>
<dbReference type="GO" id="GO:0003755">
    <property type="term" value="F:peptidyl-prolyl cis-trans isomerase activity"/>
    <property type="evidence" value="ECO:0007669"/>
    <property type="project" value="UniProtKB-EC"/>
</dbReference>
<sequence length="301" mass="35148">MSSNIEPQTTAKCILYTTKGNIAIELWAKECPETCKRFLSMLSDGTFTNGEFKELKPTQWLMFNANSTGEYRTVAEEKNPRIRFNRDGLLGWDRRRNTWFITVLADSKHVLNDCNVFGKIVGKSIYIFRQILGGEIEASSRDNNVKRFMYPAVLKDVEITIPFFEDIFGSKRRLEDNEKKEQEPAKKLVKSAKVKMVYEDEQEDHDGDVQKLKPRKRMILPVWIKDDSRSEGIKLDTFLDQPQEAPIREKTELHDNVDEATTKETESQENIKEEPMDKRERETLAMLSKFQERIKNKNILK</sequence>